<dbReference type="STRING" id="5486.A0A367YIE5"/>
<organism evidence="4 5">
    <name type="scientific">Candida viswanathii</name>
    <dbReference type="NCBI Taxonomy" id="5486"/>
    <lineage>
        <taxon>Eukaryota</taxon>
        <taxon>Fungi</taxon>
        <taxon>Dikarya</taxon>
        <taxon>Ascomycota</taxon>
        <taxon>Saccharomycotina</taxon>
        <taxon>Pichiomycetes</taxon>
        <taxon>Debaryomycetaceae</taxon>
        <taxon>Candida/Lodderomyces clade</taxon>
        <taxon>Candida</taxon>
    </lineage>
</organism>
<dbReference type="Proteomes" id="UP000253472">
    <property type="component" value="Unassembled WGS sequence"/>
</dbReference>
<evidence type="ECO:0000256" key="1">
    <source>
        <dbReference type="SAM" id="Coils"/>
    </source>
</evidence>
<feature type="compositionally biased region" description="Acidic residues" evidence="2">
    <location>
        <begin position="227"/>
        <end position="241"/>
    </location>
</feature>
<dbReference type="InterPro" id="IPR040213">
    <property type="entry name" value="GIR2-like"/>
</dbReference>
<feature type="region of interest" description="Disordered" evidence="2">
    <location>
        <begin position="220"/>
        <end position="248"/>
    </location>
</feature>
<evidence type="ECO:0000313" key="4">
    <source>
        <dbReference type="EMBL" id="RCK65537.1"/>
    </source>
</evidence>
<comment type="caution">
    <text evidence="4">The sequence shown here is derived from an EMBL/GenBank/DDBJ whole genome shotgun (WGS) entry which is preliminary data.</text>
</comment>
<dbReference type="PROSITE" id="PS50908">
    <property type="entry name" value="RWD"/>
    <property type="match status" value="1"/>
</dbReference>
<dbReference type="SMART" id="SM00591">
    <property type="entry name" value="RWD"/>
    <property type="match status" value="1"/>
</dbReference>
<proteinExistence type="predicted"/>
<evidence type="ECO:0000313" key="5">
    <source>
        <dbReference type="Proteomes" id="UP000253472"/>
    </source>
</evidence>
<sequence>MDPAEEQSQEIEVLQSIYPDELTLTNPTNFSIRINLDVSSTRRHALSLLVKYPETYPEVVPDLHIEVAEQDDEDEEDGYSDEDEDEEDDENKDIKLALNMAETIEFEKEDLAALLVKLQDESEVNIGIPMVFSLITLLKEEAELLFENKLKMKNLEFEQKRKEQEIQEQKKFQGTKVTVELWTQWRNAFRKEMRFAERDHERFEKMHGGKLTGRQIFEQGLANTGEGDGEGEDDAGLEDGLVEGIKKI</sequence>
<dbReference type="AlphaFoldDB" id="A0A367YIE5"/>
<dbReference type="InterPro" id="IPR006575">
    <property type="entry name" value="RWD_dom"/>
</dbReference>
<feature type="compositionally biased region" description="Acidic residues" evidence="2">
    <location>
        <begin position="68"/>
        <end position="91"/>
    </location>
</feature>
<dbReference type="SUPFAM" id="SSF54495">
    <property type="entry name" value="UBC-like"/>
    <property type="match status" value="1"/>
</dbReference>
<protein>
    <submittedName>
        <fullName evidence="4">Protein GIR2</fullName>
    </submittedName>
</protein>
<feature type="domain" description="RWD" evidence="3">
    <location>
        <begin position="9"/>
        <end position="145"/>
    </location>
</feature>
<dbReference type="Gene3D" id="3.10.110.10">
    <property type="entry name" value="Ubiquitin Conjugating Enzyme"/>
    <property type="match status" value="1"/>
</dbReference>
<feature type="coiled-coil region" evidence="1">
    <location>
        <begin position="152"/>
        <end position="206"/>
    </location>
</feature>
<dbReference type="InterPro" id="IPR016135">
    <property type="entry name" value="UBQ-conjugating_enzyme/RWD"/>
</dbReference>
<evidence type="ECO:0000256" key="2">
    <source>
        <dbReference type="SAM" id="MobiDB-lite"/>
    </source>
</evidence>
<name>A0A367YIE5_9ASCO</name>
<keyword evidence="1" id="KW-0175">Coiled coil</keyword>
<accession>A0A367YIE5</accession>
<dbReference type="OrthoDB" id="277175at2759"/>
<dbReference type="EMBL" id="QLNQ01000020">
    <property type="protein sequence ID" value="RCK65537.1"/>
    <property type="molecule type" value="Genomic_DNA"/>
</dbReference>
<keyword evidence="5" id="KW-1185">Reference proteome</keyword>
<gene>
    <name evidence="4" type="primary">GIR2</name>
    <name evidence="4" type="ORF">Cantr_01230</name>
</gene>
<evidence type="ECO:0000259" key="3">
    <source>
        <dbReference type="PROSITE" id="PS50908"/>
    </source>
</evidence>
<feature type="region of interest" description="Disordered" evidence="2">
    <location>
        <begin position="67"/>
        <end position="91"/>
    </location>
</feature>
<dbReference type="Pfam" id="PF05773">
    <property type="entry name" value="RWD"/>
    <property type="match status" value="1"/>
</dbReference>
<reference evidence="4 5" key="1">
    <citation type="submission" date="2018-06" db="EMBL/GenBank/DDBJ databases">
        <title>Whole genome sequencing of Candida tropicalis (genome annotated by CSBL at Korea University).</title>
        <authorList>
            <person name="Ahn J."/>
        </authorList>
    </citation>
    <scope>NUCLEOTIDE SEQUENCE [LARGE SCALE GENOMIC DNA]</scope>
    <source>
        <strain evidence="4 5">ATCC 20962</strain>
    </source>
</reference>
<dbReference type="PANTHER" id="PTHR12292">
    <property type="entry name" value="RWD DOMAIN-CONTAINING PROTEIN"/>
    <property type="match status" value="1"/>
</dbReference>